<comment type="caution">
    <text evidence="2">The sequence shown here is derived from an EMBL/GenBank/DDBJ whole genome shotgun (WGS) entry which is preliminary data.</text>
</comment>
<feature type="compositionally biased region" description="Polar residues" evidence="1">
    <location>
        <begin position="29"/>
        <end position="39"/>
    </location>
</feature>
<sequence>MLAKMAVSASCQLPANIKLPPSASPGPTGAQTPEPSSINGILRENKRDRLFVCPLQWTSQHLLLLGCQFHKTARWKSKTKNAGSHAPDDALSKPITCAVDDLLHAYSSEIKTSSVRYLLQIHDIHHSNPNLSFRFAQCVVATLQTDGVFSCSDAPTLAYLDLGAIASRRSMTIRMPRSQAVPNPPVARLQQIHMRQLQPTNEVEDPYIAAVLIALAQGRRYGQTVTTPEYKVHLLALPMTNARIAPSCLYFYTALIPRAFLDRFDHPSRYFPCGAILISYCRIPLKPPGEMMRAIAYVVSAVRNGP</sequence>
<accession>A0AAJ0HTD4</accession>
<evidence type="ECO:0000313" key="2">
    <source>
        <dbReference type="EMBL" id="KAK3362393.1"/>
    </source>
</evidence>
<proteinExistence type="predicted"/>
<organism evidence="2 3">
    <name type="scientific">Lasiosphaeria hispida</name>
    <dbReference type="NCBI Taxonomy" id="260671"/>
    <lineage>
        <taxon>Eukaryota</taxon>
        <taxon>Fungi</taxon>
        <taxon>Dikarya</taxon>
        <taxon>Ascomycota</taxon>
        <taxon>Pezizomycotina</taxon>
        <taxon>Sordariomycetes</taxon>
        <taxon>Sordariomycetidae</taxon>
        <taxon>Sordariales</taxon>
        <taxon>Lasiosphaeriaceae</taxon>
        <taxon>Lasiosphaeria</taxon>
    </lineage>
</organism>
<evidence type="ECO:0000313" key="3">
    <source>
        <dbReference type="Proteomes" id="UP001275084"/>
    </source>
</evidence>
<dbReference type="Proteomes" id="UP001275084">
    <property type="component" value="Unassembled WGS sequence"/>
</dbReference>
<gene>
    <name evidence="2" type="ORF">B0T25DRAFT_524212</name>
</gene>
<reference evidence="2" key="2">
    <citation type="submission" date="2023-06" db="EMBL/GenBank/DDBJ databases">
        <authorList>
            <consortium name="Lawrence Berkeley National Laboratory"/>
            <person name="Haridas S."/>
            <person name="Hensen N."/>
            <person name="Bonometti L."/>
            <person name="Westerberg I."/>
            <person name="Brannstrom I.O."/>
            <person name="Guillou S."/>
            <person name="Cros-Aarteil S."/>
            <person name="Calhoun S."/>
            <person name="Kuo A."/>
            <person name="Mondo S."/>
            <person name="Pangilinan J."/>
            <person name="Riley R."/>
            <person name="Labutti K."/>
            <person name="Andreopoulos B."/>
            <person name="Lipzen A."/>
            <person name="Chen C."/>
            <person name="Yanf M."/>
            <person name="Daum C."/>
            <person name="Ng V."/>
            <person name="Clum A."/>
            <person name="Steindorff A."/>
            <person name="Ohm R."/>
            <person name="Martin F."/>
            <person name="Silar P."/>
            <person name="Natvig D."/>
            <person name="Lalanne C."/>
            <person name="Gautier V."/>
            <person name="Ament-Velasquez S.L."/>
            <person name="Kruys A."/>
            <person name="Hutchinson M.I."/>
            <person name="Powell A.J."/>
            <person name="Barry K."/>
            <person name="Miller A.N."/>
            <person name="Grigoriev I.V."/>
            <person name="Debuchy R."/>
            <person name="Gladieux P."/>
            <person name="Thoren M.H."/>
            <person name="Johannesson H."/>
        </authorList>
    </citation>
    <scope>NUCLEOTIDE SEQUENCE</scope>
    <source>
        <strain evidence="2">CBS 955.72</strain>
    </source>
</reference>
<reference evidence="2" key="1">
    <citation type="journal article" date="2023" name="Mol. Phylogenet. Evol.">
        <title>Genome-scale phylogeny and comparative genomics of the fungal order Sordariales.</title>
        <authorList>
            <person name="Hensen N."/>
            <person name="Bonometti L."/>
            <person name="Westerberg I."/>
            <person name="Brannstrom I.O."/>
            <person name="Guillou S."/>
            <person name="Cros-Aarteil S."/>
            <person name="Calhoun S."/>
            <person name="Haridas S."/>
            <person name="Kuo A."/>
            <person name="Mondo S."/>
            <person name="Pangilinan J."/>
            <person name="Riley R."/>
            <person name="LaButti K."/>
            <person name="Andreopoulos B."/>
            <person name="Lipzen A."/>
            <person name="Chen C."/>
            <person name="Yan M."/>
            <person name="Daum C."/>
            <person name="Ng V."/>
            <person name="Clum A."/>
            <person name="Steindorff A."/>
            <person name="Ohm R.A."/>
            <person name="Martin F."/>
            <person name="Silar P."/>
            <person name="Natvig D.O."/>
            <person name="Lalanne C."/>
            <person name="Gautier V."/>
            <person name="Ament-Velasquez S.L."/>
            <person name="Kruys A."/>
            <person name="Hutchinson M.I."/>
            <person name="Powell A.J."/>
            <person name="Barry K."/>
            <person name="Miller A.N."/>
            <person name="Grigoriev I.V."/>
            <person name="Debuchy R."/>
            <person name="Gladieux P."/>
            <person name="Hiltunen Thoren M."/>
            <person name="Johannesson H."/>
        </authorList>
    </citation>
    <scope>NUCLEOTIDE SEQUENCE</scope>
    <source>
        <strain evidence="2">CBS 955.72</strain>
    </source>
</reference>
<dbReference type="AlphaFoldDB" id="A0AAJ0HTD4"/>
<dbReference type="EMBL" id="JAUIQD010000001">
    <property type="protein sequence ID" value="KAK3362393.1"/>
    <property type="molecule type" value="Genomic_DNA"/>
</dbReference>
<feature type="region of interest" description="Disordered" evidence="1">
    <location>
        <begin position="18"/>
        <end position="39"/>
    </location>
</feature>
<name>A0AAJ0HTD4_9PEZI</name>
<protein>
    <submittedName>
        <fullName evidence="2">Uncharacterized protein</fullName>
    </submittedName>
</protein>
<evidence type="ECO:0000256" key="1">
    <source>
        <dbReference type="SAM" id="MobiDB-lite"/>
    </source>
</evidence>
<keyword evidence="3" id="KW-1185">Reference proteome</keyword>